<evidence type="ECO:0000259" key="1">
    <source>
        <dbReference type="PROSITE" id="PS50011"/>
    </source>
</evidence>
<reference evidence="2" key="1">
    <citation type="submission" date="2012-04" db="EMBL/GenBank/DDBJ databases">
        <title>The Genome Sequence of Bacillus cereus VD014.</title>
        <authorList>
            <consortium name="The Broad Institute Genome Sequencing Platform"/>
            <consortium name="The Broad Institute Genome Sequencing Center for Infectious Disease"/>
            <person name="Feldgarden M."/>
            <person name="Van der Auwera G.A."/>
            <person name="Mahillon J."/>
            <person name="Duprez V."/>
            <person name="Timmery S."/>
            <person name="Mattelet C."/>
            <person name="Dierick K."/>
            <person name="Sun M."/>
            <person name="Yu Z."/>
            <person name="Zhu L."/>
            <person name="Hu X."/>
            <person name="Shank E.B."/>
            <person name="Swiecicka I."/>
            <person name="Hansen B.M."/>
            <person name="Andrup L."/>
            <person name="Young S.K."/>
            <person name="Zeng Q."/>
            <person name="Gargeya S."/>
            <person name="Fitzgerald M."/>
            <person name="Haas B."/>
            <person name="Abouelleil A."/>
            <person name="Alvarado L."/>
            <person name="Arachchi H.M."/>
            <person name="Berlin A."/>
            <person name="Chapman S.B."/>
            <person name="Goldberg J."/>
            <person name="Griggs A."/>
            <person name="Gujja S."/>
            <person name="Hansen M."/>
            <person name="Howarth C."/>
            <person name="Imamovic A."/>
            <person name="Larimer J."/>
            <person name="McCowen C."/>
            <person name="Montmayeur A."/>
            <person name="Murphy C."/>
            <person name="Neiman D."/>
            <person name="Pearson M."/>
            <person name="Priest M."/>
            <person name="Roberts A."/>
            <person name="Saif S."/>
            <person name="Shea T."/>
            <person name="Sisk P."/>
            <person name="Sykes S."/>
            <person name="Wortman J."/>
            <person name="Nusbaum C."/>
            <person name="Birren B."/>
        </authorList>
    </citation>
    <scope>NUCLEOTIDE SEQUENCE</scope>
    <source>
        <strain evidence="2">VD014</strain>
    </source>
</reference>
<organism evidence="2 3">
    <name type="scientific">Bacillus cereus (strain VD014)</name>
    <dbReference type="NCBI Taxonomy" id="1053223"/>
    <lineage>
        <taxon>Bacteria</taxon>
        <taxon>Bacillati</taxon>
        <taxon>Bacillota</taxon>
        <taxon>Bacilli</taxon>
        <taxon>Bacillales</taxon>
        <taxon>Bacillaceae</taxon>
        <taxon>Bacillus</taxon>
        <taxon>Bacillus cereus group</taxon>
    </lineage>
</organism>
<sequence>MNEKAIRRYQINRMIPSEWYESFDRYLPDEELLKILHPILPANWTTRRKNIWFNVFMADNKLPHQGWKIHISSIPQHCQDVLRKVASICIQNQIAFKFLLDTRLVTLSGGKMWSREAGGKFITIYPADMMQFKEVIEQLYLSLKDYQGPYILSDQRYKDSHTVFYRYGVIRGYNLLTPEGDKRYYLLSPDGEHHSDPRMPYFTPPSWVDDPFPRDIEEGGEEVLLNNGRYRVDNSLNFSMIGGVYLATDLTNDTQVVIKEARPFTQVNADGTDATNRLAKEFDILKWLANSGVAPIPIDLFQDWEHTFLVEEFIDGMRLNKFISTQLPRKYHSPSDDVRKAYLEKLYKIWANIANCLAACHAKNLVYCDLSLTNVIVQDHNDYAVKLIDFEAGYRKGIDPPSKVFTPGFNSPTSGQYPGFEDDIYSLGSIMLATLLPINNLLELDPSKTDLFIQSLGADVGLPEAMLQLIKQCLSHEATKRPTAEQVVNRIKAIKIEIEPVPPTVIYPKEELLNKVGKAAQFIIHSADYFRSDRLYPADPRVFHIHPLNIAYGASGVAYALHKLTGSVPKTTIHWMLSCSATTDNCPPGLYTGFSGISWVMQELGLHEVALHMIEKAYEHPLLWTSASLYSGCSGFGLSCLNLYLATKDKRWLNVALEVGDHIIQTKQDDSDGSYWLDYDGVAWNGLTRGSSGVALYLLYLSMVTGEGKYLEVGESALAFDLARLKEIEPGHVSVPRGQAFNSEAVLSHYWYDGSAGVATVLLRYWAHTKKTAYMDVLEKIAKDTCKKYTSFPSLFIGLSGLGNFLLDFYQFTDDLQYLQEAYRAANGVMLFTIEKPMGIAFPGEQLSRISTDYATGSAGIALFLHRLAHHDQKMNNFNFMLDKLFQNHNNFINTN</sequence>
<dbReference type="CDD" id="cd04791">
    <property type="entry name" value="LanC_SerThrkinase"/>
    <property type="match status" value="1"/>
</dbReference>
<dbReference type="Gene3D" id="1.50.10.10">
    <property type="match status" value="1"/>
</dbReference>
<dbReference type="Pfam" id="PF25816">
    <property type="entry name" value="RamC_N"/>
    <property type="match status" value="1"/>
</dbReference>
<dbReference type="Proteomes" id="UP000006607">
    <property type="component" value="Unassembled WGS sequence"/>
</dbReference>
<dbReference type="SMART" id="SM01260">
    <property type="entry name" value="LANC_like"/>
    <property type="match status" value="1"/>
</dbReference>
<dbReference type="SMART" id="SM00220">
    <property type="entry name" value="S_TKc"/>
    <property type="match status" value="1"/>
</dbReference>
<dbReference type="PANTHER" id="PTHR44167:SF24">
    <property type="entry name" value="SERINE_THREONINE-PROTEIN KINASE CHK2"/>
    <property type="match status" value="1"/>
</dbReference>
<dbReference type="InterPro" id="IPR000719">
    <property type="entry name" value="Prot_kinase_dom"/>
</dbReference>
<dbReference type="PROSITE" id="PS50011">
    <property type="entry name" value="PROTEIN_KINASE_DOM"/>
    <property type="match status" value="1"/>
</dbReference>
<dbReference type="GO" id="GO:0031179">
    <property type="term" value="P:peptide modification"/>
    <property type="evidence" value="ECO:0007669"/>
    <property type="project" value="InterPro"/>
</dbReference>
<dbReference type="Gene3D" id="1.10.510.10">
    <property type="entry name" value="Transferase(Phosphotransferase) domain 1"/>
    <property type="match status" value="1"/>
</dbReference>
<name>A0A9W5K1Z1_BACC8</name>
<evidence type="ECO:0000313" key="2">
    <source>
        <dbReference type="EMBL" id="EJR11890.1"/>
    </source>
</evidence>
<dbReference type="NCBIfam" id="NF038151">
    <property type="entry name" value="lanthi_synth_III"/>
    <property type="match status" value="1"/>
</dbReference>
<dbReference type="InterPro" id="IPR053524">
    <property type="entry name" value="Aerial_hyphae_peptide-synth"/>
</dbReference>
<dbReference type="AlphaFoldDB" id="A0A9W5K1Z1"/>
<dbReference type="GO" id="GO:0004672">
    <property type="term" value="F:protein kinase activity"/>
    <property type="evidence" value="ECO:0007669"/>
    <property type="project" value="InterPro"/>
</dbReference>
<dbReference type="GO" id="GO:0005975">
    <property type="term" value="P:carbohydrate metabolic process"/>
    <property type="evidence" value="ECO:0007669"/>
    <property type="project" value="InterPro"/>
</dbReference>
<comment type="caution">
    <text evidence="2">The sequence shown here is derived from an EMBL/GenBank/DDBJ whole genome shotgun (WGS) entry which is preliminary data.</text>
</comment>
<dbReference type="InterPro" id="IPR007822">
    <property type="entry name" value="LANC-like"/>
</dbReference>
<gene>
    <name evidence="2" type="ORF">IIA_05997</name>
</gene>
<dbReference type="Pfam" id="PF00069">
    <property type="entry name" value="Pkinase"/>
    <property type="match status" value="1"/>
</dbReference>
<dbReference type="Pfam" id="PF05147">
    <property type="entry name" value="LANC_like"/>
    <property type="match status" value="1"/>
</dbReference>
<proteinExistence type="predicted"/>
<dbReference type="InterPro" id="IPR011009">
    <property type="entry name" value="Kinase-like_dom_sf"/>
</dbReference>
<dbReference type="RefSeq" id="WP_001002972.1">
    <property type="nucleotide sequence ID" value="NZ_JH792027.1"/>
</dbReference>
<dbReference type="SUPFAM" id="SSF158745">
    <property type="entry name" value="LanC-like"/>
    <property type="match status" value="1"/>
</dbReference>
<dbReference type="InterPro" id="IPR012341">
    <property type="entry name" value="6hp_glycosidase-like_sf"/>
</dbReference>
<dbReference type="PANTHER" id="PTHR44167">
    <property type="entry name" value="OVARIAN-SPECIFIC SERINE/THREONINE-PROTEIN KINASE LOK-RELATED"/>
    <property type="match status" value="1"/>
</dbReference>
<dbReference type="EMBL" id="AHER01000063">
    <property type="protein sequence ID" value="EJR11890.1"/>
    <property type="molecule type" value="Genomic_DNA"/>
</dbReference>
<protein>
    <recommendedName>
        <fullName evidence="1">Protein kinase domain-containing protein</fullName>
    </recommendedName>
</protein>
<dbReference type="InterPro" id="IPR057929">
    <property type="entry name" value="RamC_N"/>
</dbReference>
<dbReference type="SUPFAM" id="SSF56112">
    <property type="entry name" value="Protein kinase-like (PK-like)"/>
    <property type="match status" value="1"/>
</dbReference>
<accession>A0A9W5K1Z1</accession>
<feature type="domain" description="Protein kinase" evidence="1">
    <location>
        <begin position="230"/>
        <end position="494"/>
    </location>
</feature>
<evidence type="ECO:0000313" key="3">
    <source>
        <dbReference type="Proteomes" id="UP000006607"/>
    </source>
</evidence>
<dbReference type="Gene3D" id="3.30.200.20">
    <property type="entry name" value="Phosphorylase Kinase, domain 1"/>
    <property type="match status" value="1"/>
</dbReference>
<dbReference type="GO" id="GO:0005524">
    <property type="term" value="F:ATP binding"/>
    <property type="evidence" value="ECO:0007669"/>
    <property type="project" value="InterPro"/>
</dbReference>
<dbReference type="InterPro" id="IPR058053">
    <property type="entry name" value="RamC_C"/>
</dbReference>